<dbReference type="RefSeq" id="WP_080802781.1">
    <property type="nucleotide sequence ID" value="NZ_LT828543.1"/>
</dbReference>
<protein>
    <submittedName>
        <fullName evidence="2">Uncharacterized protein</fullName>
    </submittedName>
</protein>
<feature type="region of interest" description="Disordered" evidence="1">
    <location>
        <begin position="1"/>
        <end position="20"/>
    </location>
</feature>
<dbReference type="Proteomes" id="UP000191931">
    <property type="component" value="Unassembled WGS sequence"/>
</dbReference>
<organism evidence="2 3">
    <name type="scientific">Desulfamplus magnetovallimortis</name>
    <dbReference type="NCBI Taxonomy" id="1246637"/>
    <lineage>
        <taxon>Bacteria</taxon>
        <taxon>Pseudomonadati</taxon>
        <taxon>Thermodesulfobacteriota</taxon>
        <taxon>Desulfobacteria</taxon>
        <taxon>Desulfobacterales</taxon>
        <taxon>Desulfobacteraceae</taxon>
        <taxon>Desulfamplus</taxon>
    </lineage>
</organism>
<dbReference type="STRING" id="1246637.MTBBW1_820014"/>
<dbReference type="EMBL" id="FWEV01000328">
    <property type="protein sequence ID" value="SLM32922.1"/>
    <property type="molecule type" value="Genomic_DNA"/>
</dbReference>
<evidence type="ECO:0000313" key="2">
    <source>
        <dbReference type="EMBL" id="SLM32922.1"/>
    </source>
</evidence>
<evidence type="ECO:0000256" key="1">
    <source>
        <dbReference type="SAM" id="MobiDB-lite"/>
    </source>
</evidence>
<gene>
    <name evidence="2" type="ORF">MTBBW1_820014</name>
</gene>
<evidence type="ECO:0000313" key="3">
    <source>
        <dbReference type="Proteomes" id="UP000191931"/>
    </source>
</evidence>
<accession>A0A1W1HKL6</accession>
<keyword evidence="3" id="KW-1185">Reference proteome</keyword>
<dbReference type="AlphaFoldDB" id="A0A1W1HKL6"/>
<proteinExistence type="predicted"/>
<sequence>MTNSKQITRFFKGKNRDSSDDNAPIVYMKHMTITLFSMMEWLIFLDYPFCPSLFSSFFYKK</sequence>
<reference evidence="2 3" key="1">
    <citation type="submission" date="2017-03" db="EMBL/GenBank/DDBJ databases">
        <authorList>
            <person name="Afonso C.L."/>
            <person name="Miller P.J."/>
            <person name="Scott M.A."/>
            <person name="Spackman E."/>
            <person name="Goraichik I."/>
            <person name="Dimitrov K.M."/>
            <person name="Suarez D.L."/>
            <person name="Swayne D.E."/>
        </authorList>
    </citation>
    <scope>NUCLEOTIDE SEQUENCE [LARGE SCALE GENOMIC DNA]</scope>
    <source>
        <strain evidence="2">PRJEB14757</strain>
    </source>
</reference>
<name>A0A1W1HKL6_9BACT</name>